<sequence>MDGDVETFHENGLWKNKIDGYRRASNTFKDRTTAVKTGRHMAKARRVAHRVRDELGSLVSHEDYRTHHKGVRVEPSS</sequence>
<dbReference type="AlphaFoldDB" id="A0A9Y2MRK2"/>
<keyword evidence="2" id="KW-1185">Reference proteome</keyword>
<evidence type="ECO:0000313" key="1">
    <source>
        <dbReference type="EMBL" id="WIX75566.1"/>
    </source>
</evidence>
<gene>
    <name evidence="1" type="ORF">QRX50_29145</name>
</gene>
<evidence type="ECO:0000313" key="2">
    <source>
        <dbReference type="Proteomes" id="UP001236014"/>
    </source>
</evidence>
<dbReference type="InterPro" id="IPR018691">
    <property type="entry name" value="DUF2188"/>
</dbReference>
<dbReference type="Pfam" id="PF09954">
    <property type="entry name" value="DUF2188"/>
    <property type="match status" value="1"/>
</dbReference>
<accession>A0A9Y2MRK2</accession>
<dbReference type="EMBL" id="CP127294">
    <property type="protein sequence ID" value="WIX75566.1"/>
    <property type="molecule type" value="Genomic_DNA"/>
</dbReference>
<protein>
    <submittedName>
        <fullName evidence="1">DUF2188 domain-containing protein</fullName>
    </submittedName>
</protein>
<dbReference type="RefSeq" id="WP_285966336.1">
    <property type="nucleotide sequence ID" value="NZ_CP127294.1"/>
</dbReference>
<organism evidence="1 2">
    <name type="scientific">Amycolatopsis carbonis</name>
    <dbReference type="NCBI Taxonomy" id="715471"/>
    <lineage>
        <taxon>Bacteria</taxon>
        <taxon>Bacillati</taxon>
        <taxon>Actinomycetota</taxon>
        <taxon>Actinomycetes</taxon>
        <taxon>Pseudonocardiales</taxon>
        <taxon>Pseudonocardiaceae</taxon>
        <taxon>Amycolatopsis</taxon>
    </lineage>
</organism>
<dbReference type="Proteomes" id="UP001236014">
    <property type="component" value="Chromosome"/>
</dbReference>
<reference evidence="1 2" key="1">
    <citation type="submission" date="2023-06" db="EMBL/GenBank/DDBJ databases">
        <authorList>
            <person name="Oyuntsetseg B."/>
            <person name="Kim S.B."/>
        </authorList>
    </citation>
    <scope>NUCLEOTIDE SEQUENCE [LARGE SCALE GENOMIC DNA]</scope>
    <source>
        <strain evidence="1 2">2-15</strain>
    </source>
</reference>
<name>A0A9Y2MRK2_9PSEU</name>
<proteinExistence type="predicted"/>
<dbReference type="KEGG" id="acab:QRX50_29145"/>